<reference evidence="4" key="1">
    <citation type="submission" date="2021-08" db="EMBL/GenBank/DDBJ databases">
        <title>Chromosome-Level Trichoderma cornu-damae using Hi-C Data.</title>
        <authorList>
            <person name="Kim C.S."/>
        </authorList>
    </citation>
    <scope>NUCLEOTIDE SEQUENCE</scope>
    <source>
        <strain evidence="4">KA19-0412C</strain>
    </source>
</reference>
<sequence>MICFSCRSALRLRLLASLPRPSPTAIAPIATSSSETTARASQRIPFLSSSASRQFSSSSPRRFPSTPSSSPQEQDQDQDTDTDMSPAESSIAALLSSKLNPTSLLVQDISGGCGSMYAIDITSPAFRGLNMLKQQRLVNAALGDLVKEWHGVQIRTRVPPEDESK</sequence>
<dbReference type="InterPro" id="IPR002634">
    <property type="entry name" value="BolA"/>
</dbReference>
<feature type="compositionally biased region" description="Low complexity" evidence="3">
    <location>
        <begin position="30"/>
        <end position="73"/>
    </location>
</feature>
<dbReference type="InterPro" id="IPR036065">
    <property type="entry name" value="BolA-like_sf"/>
</dbReference>
<evidence type="ECO:0000256" key="2">
    <source>
        <dbReference type="RuleBase" id="RU003860"/>
    </source>
</evidence>
<dbReference type="Gene3D" id="3.10.20.90">
    <property type="entry name" value="Phosphatidylinositol 3-kinase Catalytic Subunit, Chain A, domain 1"/>
    <property type="match status" value="1"/>
</dbReference>
<dbReference type="InterPro" id="IPR052275">
    <property type="entry name" value="Mt_Fe-S_assembly_factor"/>
</dbReference>
<dbReference type="GO" id="GO:0005759">
    <property type="term" value="C:mitochondrial matrix"/>
    <property type="evidence" value="ECO:0007669"/>
    <property type="project" value="TreeGrafter"/>
</dbReference>
<evidence type="ECO:0000256" key="1">
    <source>
        <dbReference type="ARBA" id="ARBA00005578"/>
    </source>
</evidence>
<evidence type="ECO:0000313" key="5">
    <source>
        <dbReference type="Proteomes" id="UP000827724"/>
    </source>
</evidence>
<dbReference type="PANTHER" id="PTHR46188:SF1">
    <property type="entry name" value="BOLA-LIKE PROTEIN 3"/>
    <property type="match status" value="1"/>
</dbReference>
<dbReference type="Proteomes" id="UP000827724">
    <property type="component" value="Unassembled WGS sequence"/>
</dbReference>
<dbReference type="PANTHER" id="PTHR46188">
    <property type="entry name" value="BOLA-LIKE PROTEIN 3"/>
    <property type="match status" value="1"/>
</dbReference>
<evidence type="ECO:0000256" key="3">
    <source>
        <dbReference type="SAM" id="MobiDB-lite"/>
    </source>
</evidence>
<dbReference type="EMBL" id="JAIWOZ010000004">
    <property type="protein sequence ID" value="KAH6606991.1"/>
    <property type="molecule type" value="Genomic_DNA"/>
</dbReference>
<dbReference type="Pfam" id="PF01722">
    <property type="entry name" value="BolA"/>
    <property type="match status" value="1"/>
</dbReference>
<name>A0A9P8QKT8_9HYPO</name>
<accession>A0A9P8QKT8</accession>
<organism evidence="4 5">
    <name type="scientific">Trichoderma cornu-damae</name>
    <dbReference type="NCBI Taxonomy" id="654480"/>
    <lineage>
        <taxon>Eukaryota</taxon>
        <taxon>Fungi</taxon>
        <taxon>Dikarya</taxon>
        <taxon>Ascomycota</taxon>
        <taxon>Pezizomycotina</taxon>
        <taxon>Sordariomycetes</taxon>
        <taxon>Hypocreomycetidae</taxon>
        <taxon>Hypocreales</taxon>
        <taxon>Hypocreaceae</taxon>
        <taxon>Trichoderma</taxon>
    </lineage>
</organism>
<dbReference type="AlphaFoldDB" id="A0A9P8QKT8"/>
<evidence type="ECO:0000313" key="4">
    <source>
        <dbReference type="EMBL" id="KAH6606991.1"/>
    </source>
</evidence>
<dbReference type="SUPFAM" id="SSF82657">
    <property type="entry name" value="BolA-like"/>
    <property type="match status" value="1"/>
</dbReference>
<comment type="caution">
    <text evidence="4">The sequence shown here is derived from an EMBL/GenBank/DDBJ whole genome shotgun (WGS) entry which is preliminary data.</text>
</comment>
<gene>
    <name evidence="4" type="ORF">Trco_006144</name>
</gene>
<protein>
    <submittedName>
        <fullName evidence="4">Bola-like protein</fullName>
    </submittedName>
</protein>
<feature type="region of interest" description="Disordered" evidence="3">
    <location>
        <begin position="24"/>
        <end position="89"/>
    </location>
</feature>
<proteinExistence type="inferred from homology"/>
<keyword evidence="5" id="KW-1185">Reference proteome</keyword>
<comment type="similarity">
    <text evidence="1 2">Belongs to the BolA/IbaG family.</text>
</comment>
<dbReference type="OrthoDB" id="203381at2759"/>